<proteinExistence type="predicted"/>
<evidence type="ECO:0000256" key="6">
    <source>
        <dbReference type="ARBA" id="ARBA00023242"/>
    </source>
</evidence>
<keyword evidence="6" id="KW-0539">Nucleus</keyword>
<dbReference type="InterPro" id="IPR001005">
    <property type="entry name" value="SANT/Myb"/>
</dbReference>
<dbReference type="Pfam" id="PF00249">
    <property type="entry name" value="Myb_DNA-binding"/>
    <property type="match status" value="1"/>
</dbReference>
<evidence type="ECO:0000259" key="8">
    <source>
        <dbReference type="Pfam" id="PF00249"/>
    </source>
</evidence>
<dbReference type="InterPro" id="IPR044847">
    <property type="entry name" value="KAN_fam"/>
</dbReference>
<reference evidence="9" key="1">
    <citation type="submission" date="2023-03" db="EMBL/GenBank/DDBJ databases">
        <authorList>
            <person name="Julca I."/>
        </authorList>
    </citation>
    <scope>NUCLEOTIDE SEQUENCE</scope>
</reference>
<dbReference type="PANTHER" id="PTHR31496">
    <property type="entry name" value="TRANSCRIPTION FACTOR KAN2-RELATED"/>
    <property type="match status" value="1"/>
</dbReference>
<keyword evidence="4" id="KW-0805">Transcription regulation</keyword>
<organism evidence="9 10">
    <name type="scientific">Oldenlandia corymbosa var. corymbosa</name>
    <dbReference type="NCBI Taxonomy" id="529605"/>
    <lineage>
        <taxon>Eukaryota</taxon>
        <taxon>Viridiplantae</taxon>
        <taxon>Streptophyta</taxon>
        <taxon>Embryophyta</taxon>
        <taxon>Tracheophyta</taxon>
        <taxon>Spermatophyta</taxon>
        <taxon>Magnoliopsida</taxon>
        <taxon>eudicotyledons</taxon>
        <taxon>Gunneridae</taxon>
        <taxon>Pentapetalae</taxon>
        <taxon>asterids</taxon>
        <taxon>lamiids</taxon>
        <taxon>Gentianales</taxon>
        <taxon>Rubiaceae</taxon>
        <taxon>Rubioideae</taxon>
        <taxon>Spermacoceae</taxon>
        <taxon>Hedyotis-Oldenlandia complex</taxon>
        <taxon>Oldenlandia</taxon>
    </lineage>
</organism>
<dbReference type="PANTHER" id="PTHR31496:SF25">
    <property type="entry name" value="TRANSCRIPTION FACTOR KAN3-RELATED"/>
    <property type="match status" value="1"/>
</dbReference>
<dbReference type="InterPro" id="IPR006447">
    <property type="entry name" value="Myb_dom_plants"/>
</dbReference>
<dbReference type="FunFam" id="1.10.10.60:FF:000002">
    <property type="entry name" value="Myb family transcription factor"/>
    <property type="match status" value="1"/>
</dbReference>
<evidence type="ECO:0000313" key="10">
    <source>
        <dbReference type="Proteomes" id="UP001161247"/>
    </source>
</evidence>
<protein>
    <submittedName>
        <fullName evidence="9">OLC1v1017822C2</fullName>
    </submittedName>
</protein>
<dbReference type="SUPFAM" id="SSF46689">
    <property type="entry name" value="Homeodomain-like"/>
    <property type="match status" value="1"/>
</dbReference>
<evidence type="ECO:0000256" key="3">
    <source>
        <dbReference type="ARBA" id="ARBA00022782"/>
    </source>
</evidence>
<dbReference type="GO" id="GO:0010158">
    <property type="term" value="P:abaxial cell fate specification"/>
    <property type="evidence" value="ECO:0007669"/>
    <property type="project" value="InterPro"/>
</dbReference>
<evidence type="ECO:0000256" key="4">
    <source>
        <dbReference type="ARBA" id="ARBA00023015"/>
    </source>
</evidence>
<dbReference type="NCBIfam" id="TIGR01557">
    <property type="entry name" value="myb_SHAQKYF"/>
    <property type="match status" value="1"/>
</dbReference>
<dbReference type="InterPro" id="IPR009057">
    <property type="entry name" value="Homeodomain-like_sf"/>
</dbReference>
<dbReference type="GO" id="GO:0006355">
    <property type="term" value="P:regulation of DNA-templated transcription"/>
    <property type="evidence" value="ECO:0007669"/>
    <property type="project" value="InterPro"/>
</dbReference>
<feature type="compositionally biased region" description="Basic and acidic residues" evidence="7">
    <location>
        <begin position="334"/>
        <end position="344"/>
    </location>
</feature>
<dbReference type="Proteomes" id="UP001161247">
    <property type="component" value="Chromosome 8"/>
</dbReference>
<keyword evidence="2" id="KW-0217">Developmental protein</keyword>
<feature type="region of interest" description="Disordered" evidence="7">
    <location>
        <begin position="324"/>
        <end position="344"/>
    </location>
</feature>
<dbReference type="GO" id="GO:0000976">
    <property type="term" value="F:transcription cis-regulatory region binding"/>
    <property type="evidence" value="ECO:0007669"/>
    <property type="project" value="InterPro"/>
</dbReference>
<accession>A0AAV1EAA8</accession>
<dbReference type="AlphaFoldDB" id="A0AAV1EAA8"/>
<feature type="domain" description="Myb-like" evidence="8">
    <location>
        <begin position="148"/>
        <end position="199"/>
    </location>
</feature>
<name>A0AAV1EAA8_OLDCO</name>
<feature type="compositionally biased region" description="Low complexity" evidence="7">
    <location>
        <begin position="264"/>
        <end position="283"/>
    </location>
</feature>
<sequence>MNNSTSAAAYFPDLSLQISPPSLKSIDLYNNKEVGYEGLMMRNSYNISDRSSTTTDSGSCGSDLSHENGHFDQKNFGASYGFVDPTLSLGLDMGSLGPVHQQQQQQRRHFQGFHNYQPQIVGPDFKRNSSSSRMMMNNGLKRSVRAPRMRWTSTLHAHFVHAVQLLGGHERATPKSVLELMNVKDLTLAHVKSHLQMYRTVKSTDKGIAAGPIAEQGQTDMVVLSQRNSTGILEQQQQQQQQQHHHDHKADSSTNPPPYNSVNPLTSTPIPSSSSSSSLPTTLQNATHRSSACALSCQTNTWRRLSDHQQNPFNSCYQLGPTNNLPKGGGTMEKFQHTSEKMENKNKLGLGVESRSNSSSIATTRSALASSSDHALLNLEFTLGRSSWPVDHPGNNNTTDLTINLKC</sequence>
<keyword evidence="10" id="KW-1185">Reference proteome</keyword>
<keyword evidence="5" id="KW-0804">Transcription</keyword>
<keyword evidence="3" id="KW-0221">Differentiation</keyword>
<evidence type="ECO:0000256" key="2">
    <source>
        <dbReference type="ARBA" id="ARBA00022473"/>
    </source>
</evidence>
<dbReference type="GO" id="GO:0005634">
    <property type="term" value="C:nucleus"/>
    <property type="evidence" value="ECO:0007669"/>
    <property type="project" value="UniProtKB-SubCell"/>
</dbReference>
<evidence type="ECO:0000256" key="1">
    <source>
        <dbReference type="ARBA" id="ARBA00004123"/>
    </source>
</evidence>
<dbReference type="Gene3D" id="1.10.10.60">
    <property type="entry name" value="Homeodomain-like"/>
    <property type="match status" value="1"/>
</dbReference>
<evidence type="ECO:0000256" key="5">
    <source>
        <dbReference type="ARBA" id="ARBA00023163"/>
    </source>
</evidence>
<evidence type="ECO:0000256" key="7">
    <source>
        <dbReference type="SAM" id="MobiDB-lite"/>
    </source>
</evidence>
<evidence type="ECO:0000313" key="9">
    <source>
        <dbReference type="EMBL" id="CAI9116627.1"/>
    </source>
</evidence>
<gene>
    <name evidence="9" type="ORF">OLC1_LOCUS22876</name>
</gene>
<dbReference type="EMBL" id="OX459125">
    <property type="protein sequence ID" value="CAI9116627.1"/>
    <property type="molecule type" value="Genomic_DNA"/>
</dbReference>
<feature type="region of interest" description="Disordered" evidence="7">
    <location>
        <begin position="231"/>
        <end position="283"/>
    </location>
</feature>
<comment type="subcellular location">
    <subcellularLocation>
        <location evidence="1">Nucleus</location>
    </subcellularLocation>
</comment>